<keyword evidence="7" id="KW-1185">Reference proteome</keyword>
<keyword evidence="1" id="KW-0805">Transcription regulation</keyword>
<name>A0ABM8GSF7_9MICO</name>
<reference evidence="7" key="1">
    <citation type="journal article" date="2019" name="Int. J. Syst. Evol. Microbiol.">
        <title>The Global Catalogue of Microorganisms (GCM) 10K type strain sequencing project: providing services to taxonomists for standard genome sequencing and annotation.</title>
        <authorList>
            <consortium name="The Broad Institute Genomics Platform"/>
            <consortium name="The Broad Institute Genome Sequencing Center for Infectious Disease"/>
            <person name="Wu L."/>
            <person name="Ma J."/>
        </authorList>
    </citation>
    <scope>NUCLEOTIDE SEQUENCE [LARGE SCALE GENOMIC DNA]</scope>
    <source>
        <strain evidence="7">NBRC 108728</strain>
    </source>
</reference>
<dbReference type="PANTHER" id="PTHR30146:SF109">
    <property type="entry name" value="HTH-TYPE TRANSCRIPTIONAL REGULATOR GALS"/>
    <property type="match status" value="1"/>
</dbReference>
<sequence length="171" mass="18348">MAQEAGYSVVLCSTDEDVAREARFLDIAVSENMAGVIIAPASEHSDLEPMARGGRAVVAVDRVSHFDVDGVTMNNREAGRIATEHLVTQGYRRIACITGPADVETAAERAGGWRDALRAATGVDPSDELLRHSTFRVEEDARPCPNCSLSPNLPTPSSRRTISWASAPSRS</sequence>
<evidence type="ECO:0000259" key="5">
    <source>
        <dbReference type="Pfam" id="PF00532"/>
    </source>
</evidence>
<evidence type="ECO:0000256" key="3">
    <source>
        <dbReference type="ARBA" id="ARBA00023163"/>
    </source>
</evidence>
<gene>
    <name evidence="6" type="ORF">GCM10025867_36390</name>
</gene>
<keyword evidence="2" id="KW-0238">DNA-binding</keyword>
<dbReference type="InterPro" id="IPR001761">
    <property type="entry name" value="Peripla_BP/Lac1_sug-bd_dom"/>
</dbReference>
<accession>A0ABM8GSF7</accession>
<dbReference type="InterPro" id="IPR028082">
    <property type="entry name" value="Peripla_BP_I"/>
</dbReference>
<evidence type="ECO:0000313" key="6">
    <source>
        <dbReference type="EMBL" id="BDZ51398.1"/>
    </source>
</evidence>
<proteinExistence type="predicted"/>
<dbReference type="Pfam" id="PF00532">
    <property type="entry name" value="Peripla_BP_1"/>
    <property type="match status" value="1"/>
</dbReference>
<evidence type="ECO:0000256" key="2">
    <source>
        <dbReference type="ARBA" id="ARBA00023125"/>
    </source>
</evidence>
<feature type="domain" description="Periplasmic binding protein/LacI sugar binding" evidence="5">
    <location>
        <begin position="2"/>
        <end position="120"/>
    </location>
</feature>
<feature type="compositionally biased region" description="Polar residues" evidence="4">
    <location>
        <begin position="147"/>
        <end position="171"/>
    </location>
</feature>
<dbReference type="SUPFAM" id="SSF53822">
    <property type="entry name" value="Periplasmic binding protein-like I"/>
    <property type="match status" value="1"/>
</dbReference>
<feature type="region of interest" description="Disordered" evidence="4">
    <location>
        <begin position="140"/>
        <end position="171"/>
    </location>
</feature>
<dbReference type="Gene3D" id="3.40.50.2300">
    <property type="match status" value="2"/>
</dbReference>
<evidence type="ECO:0000256" key="4">
    <source>
        <dbReference type="SAM" id="MobiDB-lite"/>
    </source>
</evidence>
<dbReference type="EMBL" id="AP027732">
    <property type="protein sequence ID" value="BDZ51398.1"/>
    <property type="molecule type" value="Genomic_DNA"/>
</dbReference>
<organism evidence="6 7">
    <name type="scientific">Frondihabitans sucicola</name>
    <dbReference type="NCBI Taxonomy" id="1268041"/>
    <lineage>
        <taxon>Bacteria</taxon>
        <taxon>Bacillati</taxon>
        <taxon>Actinomycetota</taxon>
        <taxon>Actinomycetes</taxon>
        <taxon>Micrococcales</taxon>
        <taxon>Microbacteriaceae</taxon>
        <taxon>Frondihabitans</taxon>
    </lineage>
</organism>
<protein>
    <recommendedName>
        <fullName evidence="5">Periplasmic binding protein/LacI sugar binding domain-containing protein</fullName>
    </recommendedName>
</protein>
<evidence type="ECO:0000256" key="1">
    <source>
        <dbReference type="ARBA" id="ARBA00023015"/>
    </source>
</evidence>
<dbReference type="PANTHER" id="PTHR30146">
    <property type="entry name" value="LACI-RELATED TRANSCRIPTIONAL REPRESSOR"/>
    <property type="match status" value="1"/>
</dbReference>
<evidence type="ECO:0000313" key="7">
    <source>
        <dbReference type="Proteomes" id="UP001321486"/>
    </source>
</evidence>
<keyword evidence="3" id="KW-0804">Transcription</keyword>
<dbReference type="Proteomes" id="UP001321486">
    <property type="component" value="Chromosome"/>
</dbReference>